<feature type="transmembrane region" description="Helical" evidence="5">
    <location>
        <begin position="138"/>
        <end position="156"/>
    </location>
</feature>
<evidence type="ECO:0000256" key="1">
    <source>
        <dbReference type="ARBA" id="ARBA00004141"/>
    </source>
</evidence>
<feature type="transmembrane region" description="Helical" evidence="5">
    <location>
        <begin position="21"/>
        <end position="40"/>
    </location>
</feature>
<protein>
    <submittedName>
        <fullName evidence="6">Uncharacterized protein</fullName>
    </submittedName>
</protein>
<dbReference type="PATRIC" id="fig|1354264.4.peg.4273"/>
<comment type="caution">
    <text evidence="6">The sequence shown here is derived from an EMBL/GenBank/DDBJ whole genome shotgun (WGS) entry which is preliminary data.</text>
</comment>
<dbReference type="EMBL" id="LXEU01000082">
    <property type="protein sequence ID" value="OAT46466.1"/>
    <property type="molecule type" value="Genomic_DNA"/>
</dbReference>
<evidence type="ECO:0000256" key="4">
    <source>
        <dbReference type="ARBA" id="ARBA00023136"/>
    </source>
</evidence>
<dbReference type="Proteomes" id="UP000078386">
    <property type="component" value="Unassembled WGS sequence"/>
</dbReference>
<dbReference type="AlphaFoldDB" id="A0A1B7JF40"/>
<dbReference type="InterPro" id="IPR006214">
    <property type="entry name" value="Bax_inhibitor_1-related"/>
</dbReference>
<gene>
    <name evidence="6" type="ORF">M989_04129</name>
</gene>
<keyword evidence="2 5" id="KW-0812">Transmembrane</keyword>
<feature type="transmembrane region" description="Helical" evidence="5">
    <location>
        <begin position="198"/>
        <end position="218"/>
    </location>
</feature>
<dbReference type="Pfam" id="PF01027">
    <property type="entry name" value="Bax1-I"/>
    <property type="match status" value="1"/>
</dbReference>
<feature type="transmembrane region" description="Helical" evidence="5">
    <location>
        <begin position="52"/>
        <end position="71"/>
    </location>
</feature>
<dbReference type="GO" id="GO:0016020">
    <property type="term" value="C:membrane"/>
    <property type="evidence" value="ECO:0007669"/>
    <property type="project" value="UniProtKB-SubCell"/>
</dbReference>
<reference evidence="6 7" key="1">
    <citation type="submission" date="2016-04" db="EMBL/GenBank/DDBJ databases">
        <title>ATOL: Assembling a taxonomically balanced genome-scale reconstruction of the evolutionary history of the Enterobacteriaceae.</title>
        <authorList>
            <person name="Plunkett G.III."/>
            <person name="Neeno-Eckwall E.C."/>
            <person name="Glasner J.D."/>
            <person name="Perna N.T."/>
        </authorList>
    </citation>
    <scope>NUCLEOTIDE SEQUENCE [LARGE SCALE GENOMIC DNA]</scope>
    <source>
        <strain evidence="6 7">ATCC 51603</strain>
    </source>
</reference>
<evidence type="ECO:0000256" key="2">
    <source>
        <dbReference type="ARBA" id="ARBA00022692"/>
    </source>
</evidence>
<organism evidence="6 7">
    <name type="scientific">Kluyvera georgiana ATCC 51603</name>
    <dbReference type="NCBI Taxonomy" id="1354264"/>
    <lineage>
        <taxon>Bacteria</taxon>
        <taxon>Pseudomonadati</taxon>
        <taxon>Pseudomonadota</taxon>
        <taxon>Gammaproteobacteria</taxon>
        <taxon>Enterobacterales</taxon>
        <taxon>Enterobacteriaceae</taxon>
        <taxon>Kluyvera</taxon>
    </lineage>
</organism>
<keyword evidence="3 5" id="KW-1133">Transmembrane helix</keyword>
<evidence type="ECO:0000313" key="7">
    <source>
        <dbReference type="Proteomes" id="UP000078386"/>
    </source>
</evidence>
<feature type="transmembrane region" description="Helical" evidence="5">
    <location>
        <begin position="78"/>
        <end position="98"/>
    </location>
</feature>
<name>A0A1B7JF40_9ENTR</name>
<accession>A0A1B7JF40</accession>
<feature type="transmembrane region" description="Helical" evidence="5">
    <location>
        <begin position="104"/>
        <end position="126"/>
    </location>
</feature>
<evidence type="ECO:0000256" key="5">
    <source>
        <dbReference type="SAM" id="Phobius"/>
    </source>
</evidence>
<evidence type="ECO:0000313" key="6">
    <source>
        <dbReference type="EMBL" id="OAT46466.1"/>
    </source>
</evidence>
<sequence length="235" mass="26024">MPIFSAIRQHQITVIPAKMMIGVWLLTAAGLWATAALTWVTVIYCEAFALELHPGAIFGAFLLLIVGGHYLMESLRRLSTAAAVVFYLAFIALAGIFSGNLFTWQGVVVVLGITGAMFAVSACLCWCVDMNPGSVRQIIIMIVCGTLIAMTVNSLLDSCPSRWFYSHVTVVLWAVTAGCEKDTLHGYARKLYADEFYTLPRCIVLGAMMIYLSVIAFYRRLLMCVMDILSGFWWH</sequence>
<keyword evidence="7" id="KW-1185">Reference proteome</keyword>
<keyword evidence="4 5" id="KW-0472">Membrane</keyword>
<proteinExistence type="predicted"/>
<comment type="subcellular location">
    <subcellularLocation>
        <location evidence="1">Membrane</location>
        <topology evidence="1">Multi-pass membrane protein</topology>
    </subcellularLocation>
</comment>
<dbReference type="RefSeq" id="WP_064548445.1">
    <property type="nucleotide sequence ID" value="NZ_LXEU01000082.1"/>
</dbReference>
<evidence type="ECO:0000256" key="3">
    <source>
        <dbReference type="ARBA" id="ARBA00022989"/>
    </source>
</evidence>